<dbReference type="GO" id="GO:0000407">
    <property type="term" value="C:phagophore assembly site"/>
    <property type="evidence" value="ECO:0007669"/>
    <property type="project" value="UniProtKB-SubCell"/>
</dbReference>
<sequence>MLSGHTVFVTSSTKLKMSEFVKFTKLRSTTDCTFWAKFVELKIDKFKLDEKSINLWGSYSLQSLNEDNFNPLVLDFTSFNEDLETINNKSSVICFGHMINTNTFEAFRQINPEQFIDSMGKDIINSIQDGTILQNPWKLSLFLVLAYSDLKKYRFYYWVAHPTPLKLPEMYYEEIPKSITEEFSEKHVEDLCNNFLHLDCRTKNYFTVLISKENKMCIVDLATGINVININNEKQSQDYTEIYFAFYDPCTSSNPGWPLRNLLCLLCWYCPTHYFSKIIKFISIRGNKAQKSLVFKLKTKEYKNYKNIRDNLFLSHLVGWESNSNDKLGPTIADLSDTMDPTKLSDKAINLNLKLMKWRLVPNLDLEKICNLKCLLLGAGTLGCSVARVLLGWGVNNIIFVDSSHVSHSNTVRQSLYNHQDAIKHKYKAHAAKDALLNIRPSINTEGIVLHIPMPGHVVGQSMLESTKQSLKKLEELIEISDVVFLLLDSREARWLPTVLCAAKNKITINAALGFDSYTVQRHGTRNFNNQISPDLEVKNPRGMDLGCYFCNDVTQPGNSQTDRTLDQQCTVSRPGLSQIAAGLAVELLVALLQHPEGVEAEALVGNSRDNINSNDAKLVGLLGCVPHTIRGSLWNYDTQLTITHRFTSCTACSVPVIIEYKNRGLSFVLDACNIPNYLEKLSGLEEILKRPDLDELCYALDNISDEDEDDQKM</sequence>
<evidence type="ECO:0000313" key="12">
    <source>
        <dbReference type="RefSeq" id="XP_001122360.3"/>
    </source>
</evidence>
<evidence type="ECO:0000313" key="10">
    <source>
        <dbReference type="EnsemblMetazoa" id="XP_001122360"/>
    </source>
</evidence>
<evidence type="ECO:0000313" key="11">
    <source>
        <dbReference type="Proteomes" id="UP000005203"/>
    </source>
</evidence>
<evidence type="ECO:0000256" key="6">
    <source>
        <dbReference type="PIRSR" id="PIRSR606285-1"/>
    </source>
</evidence>
<evidence type="ECO:0000256" key="5">
    <source>
        <dbReference type="ARBA" id="ARBA00023006"/>
    </source>
</evidence>
<comment type="function">
    <text evidence="7">E1-like activating enzyme involved in the 2 ubiquitin-like systems required for autophagy.</text>
</comment>
<dbReference type="PANTHER" id="PTHR10953:SF3">
    <property type="entry name" value="UBIQUITIN-LIKE MODIFIER-ACTIVATING ENZYME ATG7"/>
    <property type="match status" value="1"/>
</dbReference>
<dbReference type="GO" id="GO:0006995">
    <property type="term" value="P:cellular response to nitrogen starvation"/>
    <property type="evidence" value="ECO:0007669"/>
    <property type="project" value="TreeGrafter"/>
</dbReference>
<feature type="domain" description="THIF-type NAD/FAD binding fold" evidence="8">
    <location>
        <begin position="355"/>
        <end position="598"/>
    </location>
</feature>
<keyword evidence="5 7" id="KW-0072">Autophagy</keyword>
<keyword evidence="4 7" id="KW-0653">Protein transport</keyword>
<dbReference type="OrthoDB" id="338614at2759"/>
<dbReference type="AlphaFoldDB" id="A0A7M7G8Q3"/>
<evidence type="ECO:0000256" key="2">
    <source>
        <dbReference type="ARBA" id="ARBA00017647"/>
    </source>
</evidence>
<protein>
    <recommendedName>
        <fullName evidence="2 7">Ubiquitin-like modifier-activating enzyme ATG7</fullName>
    </recommendedName>
    <alternativeName>
        <fullName evidence="7">Autophagy-related protein 7</fullName>
    </alternativeName>
</protein>
<accession>A0A7M7G8Q3</accession>
<dbReference type="GO" id="GO:0000422">
    <property type="term" value="P:autophagy of mitochondrion"/>
    <property type="evidence" value="ECO:0007669"/>
    <property type="project" value="TreeGrafter"/>
</dbReference>
<dbReference type="FunFam" id="3.40.50.720:FF:000243">
    <property type="entry name" value="Ubiquitin-like modifier-activating enzyme ATG7"/>
    <property type="match status" value="1"/>
</dbReference>
<reference evidence="10" key="1">
    <citation type="submission" date="2021-01" db="UniProtKB">
        <authorList>
            <consortium name="EnsemblMetazoa"/>
        </authorList>
    </citation>
    <scope>IDENTIFICATION</scope>
    <source>
        <strain evidence="10">DH4</strain>
    </source>
</reference>
<reference evidence="12" key="2">
    <citation type="submission" date="2025-04" db="UniProtKB">
        <authorList>
            <consortium name="RefSeq"/>
        </authorList>
    </citation>
    <scope>IDENTIFICATION</scope>
    <source>
        <strain evidence="12">DH4</strain>
        <tissue evidence="12">Whole body</tissue>
    </source>
</reference>
<dbReference type="Proteomes" id="UP000005203">
    <property type="component" value="Linkage group LG8"/>
</dbReference>
<keyword evidence="3 7" id="KW-0813">Transport</keyword>
<dbReference type="EnsemblMetazoa" id="XM_001122360">
    <property type="protein sequence ID" value="XP_001122360"/>
    <property type="gene ID" value="LOC726637"/>
</dbReference>
<comment type="subcellular location">
    <subcellularLocation>
        <location evidence="7">Cytoplasm</location>
    </subcellularLocation>
    <subcellularLocation>
        <location evidence="7">Preautophagosomal structure</location>
    </subcellularLocation>
</comment>
<accession>A0A8B6XFX7</accession>
<evidence type="ECO:0000256" key="4">
    <source>
        <dbReference type="ARBA" id="ARBA00022927"/>
    </source>
</evidence>
<dbReference type="GO" id="GO:0000045">
    <property type="term" value="P:autophagosome assembly"/>
    <property type="evidence" value="ECO:0007669"/>
    <property type="project" value="TreeGrafter"/>
</dbReference>
<dbReference type="InterPro" id="IPR006285">
    <property type="entry name" value="Atg7"/>
</dbReference>
<organism evidence="10">
    <name type="scientific">Apis mellifera</name>
    <name type="common">Honeybee</name>
    <dbReference type="NCBI Taxonomy" id="7460"/>
    <lineage>
        <taxon>Eukaryota</taxon>
        <taxon>Metazoa</taxon>
        <taxon>Ecdysozoa</taxon>
        <taxon>Arthropoda</taxon>
        <taxon>Hexapoda</taxon>
        <taxon>Insecta</taxon>
        <taxon>Pterygota</taxon>
        <taxon>Neoptera</taxon>
        <taxon>Endopterygota</taxon>
        <taxon>Hymenoptera</taxon>
        <taxon>Apocrita</taxon>
        <taxon>Aculeata</taxon>
        <taxon>Apoidea</taxon>
        <taxon>Anthophila</taxon>
        <taxon>Apidae</taxon>
        <taxon>Apis</taxon>
    </lineage>
</organism>
<dbReference type="InterPro" id="IPR045886">
    <property type="entry name" value="ThiF/MoeB/HesA"/>
</dbReference>
<dbReference type="KEGG" id="ame:726637"/>
<keyword evidence="11" id="KW-1185">Reference proteome</keyword>
<evidence type="ECO:0000256" key="1">
    <source>
        <dbReference type="ARBA" id="ARBA00010931"/>
    </source>
</evidence>
<dbReference type="GO" id="GO:0015031">
    <property type="term" value="P:protein transport"/>
    <property type="evidence" value="ECO:0007669"/>
    <property type="project" value="UniProtKB-UniRule"/>
</dbReference>
<feature type="domain" description="Ubiquitin-like modifier-activating enzyme Atg7 N-terminal" evidence="9">
    <location>
        <begin position="21"/>
        <end position="339"/>
    </location>
</feature>
<name>A0A7M7G8Q3_APIME</name>
<dbReference type="InterPro" id="IPR000594">
    <property type="entry name" value="ThiF_NAD_FAD-bd"/>
</dbReference>
<proteinExistence type="inferred from homology"/>
<dbReference type="GO" id="GO:0034727">
    <property type="term" value="P:piecemeal microautophagy of the nucleus"/>
    <property type="evidence" value="ECO:0007669"/>
    <property type="project" value="TreeGrafter"/>
</dbReference>
<comment type="subunit">
    <text evidence="7">Homodimer.</text>
</comment>
<evidence type="ECO:0000256" key="7">
    <source>
        <dbReference type="RuleBase" id="RU366022"/>
    </source>
</evidence>
<evidence type="ECO:0000256" key="3">
    <source>
        <dbReference type="ARBA" id="ARBA00022448"/>
    </source>
</evidence>
<dbReference type="GO" id="GO:0019779">
    <property type="term" value="F:Atg8 activating enzyme activity"/>
    <property type="evidence" value="ECO:0007669"/>
    <property type="project" value="TreeGrafter"/>
</dbReference>
<keyword evidence="7" id="KW-0963">Cytoplasm</keyword>
<dbReference type="RefSeq" id="XP_001122360.3">
    <property type="nucleotide sequence ID" value="XM_001122360.5"/>
</dbReference>
<dbReference type="GO" id="GO:0032446">
    <property type="term" value="P:protein modification by small protein conjugation"/>
    <property type="evidence" value="ECO:0007669"/>
    <property type="project" value="TreeGrafter"/>
</dbReference>
<feature type="active site" description="Glycyl thioester intermediate" evidence="6">
    <location>
        <position position="570"/>
    </location>
</feature>
<evidence type="ECO:0000259" key="9">
    <source>
        <dbReference type="Pfam" id="PF16420"/>
    </source>
</evidence>
<dbReference type="InterPro" id="IPR035985">
    <property type="entry name" value="Ubiquitin-activating_enz"/>
</dbReference>
<dbReference type="Gene3D" id="3.40.140.100">
    <property type="entry name" value="Ubiquitin-like modifier-activating enzyme ATG7 C-terminal domain"/>
    <property type="match status" value="1"/>
</dbReference>
<dbReference type="Gene3D" id="3.40.50.720">
    <property type="entry name" value="NAD(P)-binding Rossmann-like Domain"/>
    <property type="match status" value="1"/>
</dbReference>
<dbReference type="InterPro" id="IPR042522">
    <property type="entry name" value="Atg7_N_1"/>
</dbReference>
<gene>
    <name evidence="10" type="primary">726637</name>
    <name evidence="12" type="synonym">LOC726637</name>
</gene>
<evidence type="ECO:0000259" key="8">
    <source>
        <dbReference type="Pfam" id="PF00899"/>
    </source>
</evidence>
<dbReference type="InterPro" id="IPR032197">
    <property type="entry name" value="Atg7_N"/>
</dbReference>
<dbReference type="PANTHER" id="PTHR10953">
    <property type="entry name" value="UBIQUITIN-ACTIVATING ENZYME E1"/>
    <property type="match status" value="1"/>
</dbReference>
<dbReference type="Pfam" id="PF16420">
    <property type="entry name" value="ATG7_N"/>
    <property type="match status" value="1"/>
</dbReference>
<dbReference type="InterPro" id="IPR042523">
    <property type="entry name" value="Atg7_N_2"/>
</dbReference>
<comment type="similarity">
    <text evidence="1 7">Belongs to the ATG7 family.</text>
</comment>
<dbReference type="GO" id="GO:0019778">
    <property type="term" value="F:Atg12 activating enzyme activity"/>
    <property type="evidence" value="ECO:0007669"/>
    <property type="project" value="TreeGrafter"/>
</dbReference>
<dbReference type="SUPFAM" id="SSF69572">
    <property type="entry name" value="Activating enzymes of the ubiquitin-like proteins"/>
    <property type="match status" value="1"/>
</dbReference>
<keyword evidence="7" id="KW-0833">Ubl conjugation pathway</keyword>
<dbReference type="Gene3D" id="3.40.140.70">
    <property type="entry name" value="Ubiquitin-like modifier-activating enzyme ATG7 N-terminal domain"/>
    <property type="match status" value="1"/>
</dbReference>
<dbReference type="Pfam" id="PF00899">
    <property type="entry name" value="ThiF"/>
    <property type="match status" value="1"/>
</dbReference>
<dbReference type="NCBIfam" id="TIGR01381">
    <property type="entry name" value="E1_like_apg7"/>
    <property type="match status" value="1"/>
</dbReference>